<dbReference type="InterPro" id="IPR036322">
    <property type="entry name" value="WD40_repeat_dom_sf"/>
</dbReference>
<accession>A0AAN6GUT7</accession>
<name>A0AAN6GUT7_9BASI</name>
<evidence type="ECO:0000256" key="2">
    <source>
        <dbReference type="ARBA" id="ARBA00022737"/>
    </source>
</evidence>
<dbReference type="PANTHER" id="PTHR19854">
    <property type="entry name" value="TRANSDUCIN BETA-LIKE 3"/>
    <property type="match status" value="1"/>
</dbReference>
<organism evidence="5 6">
    <name type="scientific">Tilletia horrida</name>
    <dbReference type="NCBI Taxonomy" id="155126"/>
    <lineage>
        <taxon>Eukaryota</taxon>
        <taxon>Fungi</taxon>
        <taxon>Dikarya</taxon>
        <taxon>Basidiomycota</taxon>
        <taxon>Ustilaginomycotina</taxon>
        <taxon>Exobasidiomycetes</taxon>
        <taxon>Tilletiales</taxon>
        <taxon>Tilletiaceae</taxon>
        <taxon>Tilletia</taxon>
    </lineage>
</organism>
<evidence type="ECO:0000256" key="3">
    <source>
        <dbReference type="ARBA" id="ARBA00037931"/>
    </source>
</evidence>
<dbReference type="SUPFAM" id="SSF50978">
    <property type="entry name" value="WD40 repeat-like"/>
    <property type="match status" value="1"/>
</dbReference>
<dbReference type="AlphaFoldDB" id="A0AAN6GUT7"/>
<reference evidence="5" key="1">
    <citation type="journal article" date="2023" name="PhytoFront">
        <title>Draft Genome Resources of Seven Strains of Tilletia horrida, Causal Agent of Kernel Smut of Rice.</title>
        <authorList>
            <person name="Khanal S."/>
            <person name="Antony Babu S."/>
            <person name="Zhou X.G."/>
        </authorList>
    </citation>
    <scope>NUCLEOTIDE SEQUENCE</scope>
    <source>
        <strain evidence="5">TX6</strain>
    </source>
</reference>
<comment type="similarity">
    <text evidence="3">Belongs to the WD repeat ASA1 family.</text>
</comment>
<dbReference type="Proteomes" id="UP001176517">
    <property type="component" value="Unassembled WGS sequence"/>
</dbReference>
<proteinExistence type="inferred from homology"/>
<comment type="caution">
    <text evidence="5">The sequence shown here is derived from an EMBL/GenBank/DDBJ whole genome shotgun (WGS) entry which is preliminary data.</text>
</comment>
<evidence type="ECO:0000313" key="5">
    <source>
        <dbReference type="EMBL" id="KAK0550988.1"/>
    </source>
</evidence>
<dbReference type="PANTHER" id="PTHR19854:SF1">
    <property type="entry name" value="GUANINE NUCLEOTIDE-BINDING PROTEIN SUBUNIT BETA-LIKE PROTEIN 1"/>
    <property type="match status" value="1"/>
</dbReference>
<dbReference type="Gene3D" id="2.130.10.10">
    <property type="entry name" value="YVTN repeat-like/Quinoprotein amine dehydrogenase"/>
    <property type="match status" value="1"/>
</dbReference>
<protein>
    <recommendedName>
        <fullName evidence="4">ASTRA-associated protein 1</fullName>
    </recommendedName>
</protein>
<sequence length="122" mass="13523">MAIHLFEKAEQQTDVKGPKLCLLGGYEDGSVILRQLNEATNTWEILWSLREHVESVMAFSLSPDRTFALSGSADDKIVRYPLFPKAADRPTPLTVSSKRQGKASIAIRRDSKVSAYGGWDGK</sequence>
<evidence type="ECO:0000313" key="6">
    <source>
        <dbReference type="Proteomes" id="UP001176517"/>
    </source>
</evidence>
<keyword evidence="1" id="KW-0853">WD repeat</keyword>
<evidence type="ECO:0000256" key="1">
    <source>
        <dbReference type="ARBA" id="ARBA00022574"/>
    </source>
</evidence>
<keyword evidence="6" id="KW-1185">Reference proteome</keyword>
<gene>
    <name evidence="5" type="primary">asa1</name>
    <name evidence="5" type="ORF">OC846_003465</name>
</gene>
<dbReference type="InterPro" id="IPR015943">
    <property type="entry name" value="WD40/YVTN_repeat-like_dom_sf"/>
</dbReference>
<dbReference type="EMBL" id="JAPDMZ010000084">
    <property type="protein sequence ID" value="KAK0550988.1"/>
    <property type="molecule type" value="Genomic_DNA"/>
</dbReference>
<evidence type="ECO:0000256" key="4">
    <source>
        <dbReference type="ARBA" id="ARBA00040563"/>
    </source>
</evidence>
<keyword evidence="2" id="KW-0677">Repeat</keyword>